<accession>A0A0B2UJU0</accession>
<sequence>MNWYRVENSCVKLTVKVKPNAKVTGVKEVTDDELILNISAPAVDNKANKELIAFMSKSFKVPKSSVKITCGSNTTSKLVVISGLDECIETIEEFVCSS</sequence>
<dbReference type="Pfam" id="PF02594">
    <property type="entry name" value="DUF167"/>
    <property type="match status" value="1"/>
</dbReference>
<evidence type="ECO:0000256" key="1">
    <source>
        <dbReference type="ARBA" id="ARBA00010364"/>
    </source>
</evidence>
<comment type="similarity">
    <text evidence="1">Belongs to the UPF0235 family.</text>
</comment>
<dbReference type="Proteomes" id="UP000031056">
    <property type="component" value="Unassembled WGS sequence"/>
</dbReference>
<dbReference type="InterPro" id="IPR003746">
    <property type="entry name" value="DUF167"/>
</dbReference>
<dbReference type="AlphaFoldDB" id="A0A0B2UJU0"/>
<dbReference type="InParanoid" id="A0A0B2UJU0"/>
<dbReference type="SMART" id="SM01152">
    <property type="entry name" value="DUF167"/>
    <property type="match status" value="1"/>
</dbReference>
<dbReference type="InterPro" id="IPR036591">
    <property type="entry name" value="YggU-like_sf"/>
</dbReference>
<dbReference type="STRING" id="1354746.A0A0B2UJU0"/>
<proteinExistence type="inferred from homology"/>
<reference evidence="2 3" key="1">
    <citation type="journal article" date="2014" name="MBio">
        <title>The Ordospora colligata genome; evolution of extreme reduction in microsporidia and host-to-parasite horizontal gene transfer.</title>
        <authorList>
            <person name="Pombert J.-F."/>
            <person name="Haag K.L."/>
            <person name="Beidas S."/>
            <person name="Ebert D."/>
            <person name="Keeling P.J."/>
        </authorList>
    </citation>
    <scope>NUCLEOTIDE SEQUENCE [LARGE SCALE GENOMIC DNA]</scope>
    <source>
        <strain evidence="2 3">OC4</strain>
    </source>
</reference>
<gene>
    <name evidence="2" type="ORF">M896_080260</name>
</gene>
<comment type="caution">
    <text evidence="2">The sequence shown here is derived from an EMBL/GenBank/DDBJ whole genome shotgun (WGS) entry which is preliminary data.</text>
</comment>
<dbReference type="GeneID" id="26262066"/>
<protein>
    <submittedName>
        <fullName evidence="2">Uncharacterized protein</fullName>
    </submittedName>
</protein>
<dbReference type="SUPFAM" id="SSF69786">
    <property type="entry name" value="YggU-like"/>
    <property type="match status" value="1"/>
</dbReference>
<keyword evidence="3" id="KW-1185">Reference proteome</keyword>
<dbReference type="RefSeq" id="XP_014563334.1">
    <property type="nucleotide sequence ID" value="XM_014707848.1"/>
</dbReference>
<dbReference type="PANTHER" id="PTHR13420">
    <property type="entry name" value="UPF0235 PROTEIN C15ORF40"/>
    <property type="match status" value="1"/>
</dbReference>
<dbReference type="NCBIfam" id="TIGR00251">
    <property type="entry name" value="DUF167 family protein"/>
    <property type="match status" value="1"/>
</dbReference>
<dbReference type="HAMAP" id="MF_00634">
    <property type="entry name" value="UPF0235"/>
    <property type="match status" value="1"/>
</dbReference>
<dbReference type="EMBL" id="JOKQ01000008">
    <property type="protein sequence ID" value="KHN69292.1"/>
    <property type="molecule type" value="Genomic_DNA"/>
</dbReference>
<dbReference type="HOGENOM" id="CLU_130694_5_2_1"/>
<evidence type="ECO:0000313" key="2">
    <source>
        <dbReference type="EMBL" id="KHN69292.1"/>
    </source>
</evidence>
<organism evidence="2 3">
    <name type="scientific">Ordospora colligata OC4</name>
    <dbReference type="NCBI Taxonomy" id="1354746"/>
    <lineage>
        <taxon>Eukaryota</taxon>
        <taxon>Fungi</taxon>
        <taxon>Fungi incertae sedis</taxon>
        <taxon>Microsporidia</taxon>
        <taxon>Ordosporidae</taxon>
        <taxon>Ordospora</taxon>
    </lineage>
</organism>
<name>A0A0B2UJU0_9MICR</name>
<dbReference type="Gene3D" id="3.30.1200.10">
    <property type="entry name" value="YggU-like"/>
    <property type="match status" value="1"/>
</dbReference>
<dbReference type="PANTHER" id="PTHR13420:SF7">
    <property type="entry name" value="UPF0235 PROTEIN C15ORF40"/>
    <property type="match status" value="1"/>
</dbReference>
<evidence type="ECO:0000313" key="3">
    <source>
        <dbReference type="Proteomes" id="UP000031056"/>
    </source>
</evidence>
<dbReference type="OrthoDB" id="244097at2759"/>
<dbReference type="VEuPathDB" id="MicrosporidiaDB:M896_080260"/>
<dbReference type="GO" id="GO:0005737">
    <property type="term" value="C:cytoplasm"/>
    <property type="evidence" value="ECO:0007669"/>
    <property type="project" value="TreeGrafter"/>
</dbReference>